<organism evidence="1">
    <name type="scientific">Arundo donax</name>
    <name type="common">Giant reed</name>
    <name type="synonym">Donax arundinaceus</name>
    <dbReference type="NCBI Taxonomy" id="35708"/>
    <lineage>
        <taxon>Eukaryota</taxon>
        <taxon>Viridiplantae</taxon>
        <taxon>Streptophyta</taxon>
        <taxon>Embryophyta</taxon>
        <taxon>Tracheophyta</taxon>
        <taxon>Spermatophyta</taxon>
        <taxon>Magnoliopsida</taxon>
        <taxon>Liliopsida</taxon>
        <taxon>Poales</taxon>
        <taxon>Poaceae</taxon>
        <taxon>PACMAD clade</taxon>
        <taxon>Arundinoideae</taxon>
        <taxon>Arundineae</taxon>
        <taxon>Arundo</taxon>
    </lineage>
</organism>
<accession>A0A0A8Z1L3</accession>
<dbReference type="EMBL" id="GBRH01265204">
    <property type="protein sequence ID" value="JAD32691.1"/>
    <property type="molecule type" value="Transcribed_RNA"/>
</dbReference>
<dbReference type="AlphaFoldDB" id="A0A0A8Z1L3"/>
<name>A0A0A8Z1L3_ARUDO</name>
<reference evidence="1" key="1">
    <citation type="submission" date="2014-09" db="EMBL/GenBank/DDBJ databases">
        <authorList>
            <person name="Magalhaes I.L.F."/>
            <person name="Oliveira U."/>
            <person name="Santos F.R."/>
            <person name="Vidigal T.H.D.A."/>
            <person name="Brescovit A.D."/>
            <person name="Santos A.J."/>
        </authorList>
    </citation>
    <scope>NUCLEOTIDE SEQUENCE</scope>
    <source>
        <tissue evidence="1">Shoot tissue taken approximately 20 cm above the soil surface</tissue>
    </source>
</reference>
<protein>
    <submittedName>
        <fullName evidence="1">Uncharacterized protein</fullName>
    </submittedName>
</protein>
<reference evidence="1" key="2">
    <citation type="journal article" date="2015" name="Data Brief">
        <title>Shoot transcriptome of the giant reed, Arundo donax.</title>
        <authorList>
            <person name="Barrero R.A."/>
            <person name="Guerrero F.D."/>
            <person name="Moolhuijzen P."/>
            <person name="Goolsby J.A."/>
            <person name="Tidwell J."/>
            <person name="Bellgard S.E."/>
            <person name="Bellgard M.I."/>
        </authorList>
    </citation>
    <scope>NUCLEOTIDE SEQUENCE</scope>
    <source>
        <tissue evidence="1">Shoot tissue taken approximately 20 cm above the soil surface</tissue>
    </source>
</reference>
<evidence type="ECO:0000313" key="1">
    <source>
        <dbReference type="EMBL" id="JAD32691.1"/>
    </source>
</evidence>
<proteinExistence type="predicted"/>
<sequence length="16" mass="1756">MQLGVQFSTGCSWTPN</sequence>